<protein>
    <submittedName>
        <fullName evidence="1">Uncharacterized protein</fullName>
    </submittedName>
</protein>
<name>A0A3N2PUK7_SODAK</name>
<reference evidence="1 2" key="1">
    <citation type="journal article" date="2018" name="Mol. Ecol.">
        <title>The obligate alkalophilic soda-lake fungus Sodiomyces alkalinus has shifted to a protein diet.</title>
        <authorList>
            <person name="Grum-Grzhimaylo A.A."/>
            <person name="Falkoski D.L."/>
            <person name="van den Heuvel J."/>
            <person name="Valero-Jimenez C.A."/>
            <person name="Min B."/>
            <person name="Choi I.G."/>
            <person name="Lipzen A."/>
            <person name="Daum C.G."/>
            <person name="Aanen D.K."/>
            <person name="Tsang A."/>
            <person name="Henrissat B."/>
            <person name="Bilanenko E.N."/>
            <person name="de Vries R.P."/>
            <person name="van Kan J.A.L."/>
            <person name="Grigoriev I.V."/>
            <person name="Debets A.J.M."/>
        </authorList>
    </citation>
    <scope>NUCLEOTIDE SEQUENCE [LARGE SCALE GENOMIC DNA]</scope>
    <source>
        <strain evidence="1 2">F11</strain>
    </source>
</reference>
<accession>A0A3N2PUK7</accession>
<dbReference type="EMBL" id="ML119056">
    <property type="protein sequence ID" value="ROT38181.1"/>
    <property type="molecule type" value="Genomic_DNA"/>
</dbReference>
<proteinExistence type="predicted"/>
<dbReference type="GeneID" id="39578382"/>
<keyword evidence="2" id="KW-1185">Reference proteome</keyword>
<dbReference type="Proteomes" id="UP000272025">
    <property type="component" value="Unassembled WGS sequence"/>
</dbReference>
<organism evidence="1 2">
    <name type="scientific">Sodiomyces alkalinus (strain CBS 110278 / VKM F-3762 / F11)</name>
    <name type="common">Alkaliphilic filamentous fungus</name>
    <dbReference type="NCBI Taxonomy" id="1314773"/>
    <lineage>
        <taxon>Eukaryota</taxon>
        <taxon>Fungi</taxon>
        <taxon>Dikarya</taxon>
        <taxon>Ascomycota</taxon>
        <taxon>Pezizomycotina</taxon>
        <taxon>Sordariomycetes</taxon>
        <taxon>Hypocreomycetidae</taxon>
        <taxon>Glomerellales</taxon>
        <taxon>Plectosphaerellaceae</taxon>
        <taxon>Sodiomyces</taxon>
    </lineage>
</organism>
<dbReference type="RefSeq" id="XP_028465987.1">
    <property type="nucleotide sequence ID" value="XM_028609904.1"/>
</dbReference>
<evidence type="ECO:0000313" key="1">
    <source>
        <dbReference type="EMBL" id="ROT38181.1"/>
    </source>
</evidence>
<evidence type="ECO:0000313" key="2">
    <source>
        <dbReference type="Proteomes" id="UP000272025"/>
    </source>
</evidence>
<gene>
    <name evidence="1" type="ORF">SODALDRAFT_324593</name>
</gene>
<sequence>MKKNKDQPDLVLVRWKRKSKHNVPCGAGCKIYPNGKKDVLTGPLGKIAAWMGIELKTKPAKRAGETDVWVQKRGQGGVGRHFWCKRPNLFYGVDEPAMTGREDGMGGYRERDGRYERFRVSILSQGSWITPMERFWRKYGHLWQKHEEK</sequence>
<dbReference type="OrthoDB" id="4841569at2759"/>
<dbReference type="AlphaFoldDB" id="A0A3N2PUK7"/>